<feature type="transmembrane region" description="Helical" evidence="1">
    <location>
        <begin position="258"/>
        <end position="278"/>
    </location>
</feature>
<dbReference type="OMA" id="SIFHICH"/>
<evidence type="ECO:0000313" key="3">
    <source>
        <dbReference type="Proteomes" id="UP000243975"/>
    </source>
</evidence>
<sequence length="289" mass="32706">MFARTTLISCNFSSFHSQNPKIKLPFLNTSTLPLRLRIITARSKYPQFIQRGRLQICRNSIETQKSQDPDLEQENSMEIDGGQIGGGGGDRGGGRTTSFLIFLLWGGLMYYVFNLAPNQTPSTDMYLLKKLCYLTGDDGFQPNQVIVSIWNIMGLWPLVYSMLLMPSGRSSKGNVPVSLFLILSWFLGAYALILYFVIWRPPPPATEESELKRWPLNFLESKLTAGIHATTIDFALLSSFAPFWVYNDMTARKWNDKGFWLLPVSLIPFLGPALYVLLRPSLPAFTKED</sequence>
<dbReference type="AlphaFoldDB" id="A0A103YK46"/>
<keyword evidence="1" id="KW-1133">Transmembrane helix</keyword>
<dbReference type="PANTHER" id="PTHR36009">
    <property type="match status" value="1"/>
</dbReference>
<feature type="transmembrane region" description="Helical" evidence="1">
    <location>
        <begin position="225"/>
        <end position="246"/>
    </location>
</feature>
<keyword evidence="1" id="KW-0812">Transmembrane</keyword>
<protein>
    <recommendedName>
        <fullName evidence="4">Cardiolipin synthase N-terminal domain-containing protein</fullName>
    </recommendedName>
</protein>
<dbReference type="EMBL" id="LEKV01001010">
    <property type="protein sequence ID" value="KVI10624.1"/>
    <property type="molecule type" value="Genomic_DNA"/>
</dbReference>
<accession>A0A103YK46</accession>
<dbReference type="Gramene" id="KVI10624">
    <property type="protein sequence ID" value="KVI10624"/>
    <property type="gene ID" value="Ccrd_010991"/>
</dbReference>
<evidence type="ECO:0000313" key="2">
    <source>
        <dbReference type="EMBL" id="KVI10624.1"/>
    </source>
</evidence>
<dbReference type="Proteomes" id="UP000243975">
    <property type="component" value="Unassembled WGS sequence"/>
</dbReference>
<name>A0A103YK46_CYNCS</name>
<evidence type="ECO:0008006" key="4">
    <source>
        <dbReference type="Google" id="ProtNLM"/>
    </source>
</evidence>
<proteinExistence type="predicted"/>
<keyword evidence="3" id="KW-1185">Reference proteome</keyword>
<evidence type="ECO:0000256" key="1">
    <source>
        <dbReference type="SAM" id="Phobius"/>
    </source>
</evidence>
<dbReference type="STRING" id="59895.A0A103YK46"/>
<feature type="transmembrane region" description="Helical" evidence="1">
    <location>
        <begin position="177"/>
        <end position="198"/>
    </location>
</feature>
<reference evidence="2 3" key="1">
    <citation type="journal article" date="2016" name="Sci. Rep.">
        <title>The genome sequence of the outbreeding globe artichoke constructed de novo incorporating a phase-aware low-pass sequencing strategy of F1 progeny.</title>
        <authorList>
            <person name="Scaglione D."/>
            <person name="Reyes-Chin-Wo S."/>
            <person name="Acquadro A."/>
            <person name="Froenicke L."/>
            <person name="Portis E."/>
            <person name="Beitel C."/>
            <person name="Tirone M."/>
            <person name="Mauro R."/>
            <person name="Lo Monaco A."/>
            <person name="Mauromicale G."/>
            <person name="Faccioli P."/>
            <person name="Cattivelli L."/>
            <person name="Rieseberg L."/>
            <person name="Michelmore R."/>
            <person name="Lanteri S."/>
        </authorList>
    </citation>
    <scope>NUCLEOTIDE SEQUENCE [LARGE SCALE GENOMIC DNA]</scope>
    <source>
        <strain evidence="2">2C</strain>
    </source>
</reference>
<comment type="caution">
    <text evidence="2">The sequence shown here is derived from an EMBL/GenBank/DDBJ whole genome shotgun (WGS) entry which is preliminary data.</text>
</comment>
<organism evidence="2 3">
    <name type="scientific">Cynara cardunculus var. scolymus</name>
    <name type="common">Globe artichoke</name>
    <name type="synonym">Cynara scolymus</name>
    <dbReference type="NCBI Taxonomy" id="59895"/>
    <lineage>
        <taxon>Eukaryota</taxon>
        <taxon>Viridiplantae</taxon>
        <taxon>Streptophyta</taxon>
        <taxon>Embryophyta</taxon>
        <taxon>Tracheophyta</taxon>
        <taxon>Spermatophyta</taxon>
        <taxon>Magnoliopsida</taxon>
        <taxon>eudicotyledons</taxon>
        <taxon>Gunneridae</taxon>
        <taxon>Pentapetalae</taxon>
        <taxon>asterids</taxon>
        <taxon>campanulids</taxon>
        <taxon>Asterales</taxon>
        <taxon>Asteraceae</taxon>
        <taxon>Carduoideae</taxon>
        <taxon>Cardueae</taxon>
        <taxon>Carduinae</taxon>
        <taxon>Cynara</taxon>
    </lineage>
</organism>
<dbReference type="PANTHER" id="PTHR36009:SF3">
    <property type="entry name" value="TRANSMEMBRANE PROTEIN"/>
    <property type="match status" value="1"/>
</dbReference>
<keyword evidence="1" id="KW-0472">Membrane</keyword>
<gene>
    <name evidence="2" type="ORF">Ccrd_010991</name>
</gene>
<feature type="transmembrane region" description="Helical" evidence="1">
    <location>
        <begin position="145"/>
        <end position="165"/>
    </location>
</feature>
<feature type="transmembrane region" description="Helical" evidence="1">
    <location>
        <begin position="99"/>
        <end position="116"/>
    </location>
</feature>